<keyword evidence="3" id="KW-1185">Reference proteome</keyword>
<comment type="caution">
    <text evidence="2">The sequence shown here is derived from an EMBL/GenBank/DDBJ whole genome shotgun (WGS) entry which is preliminary data.</text>
</comment>
<proteinExistence type="predicted"/>
<feature type="region of interest" description="Disordered" evidence="1">
    <location>
        <begin position="75"/>
        <end position="105"/>
    </location>
</feature>
<reference evidence="2 3" key="1">
    <citation type="submission" date="2019-02" db="EMBL/GenBank/DDBJ databases">
        <title>Genome sequencing of the rare red list fungi Bondarzewia mesenterica.</title>
        <authorList>
            <person name="Buettner E."/>
            <person name="Kellner H."/>
        </authorList>
    </citation>
    <scope>NUCLEOTIDE SEQUENCE [LARGE SCALE GENOMIC DNA]</scope>
    <source>
        <strain evidence="2 3">DSM 108281</strain>
    </source>
</reference>
<protein>
    <submittedName>
        <fullName evidence="2">Uncharacterized protein</fullName>
    </submittedName>
</protein>
<name>A0A4S4LKS4_9AGAM</name>
<sequence length="189" mass="20210">MLAGYTYAIQIRPPVASPDALCVAPSVPRARPGGPPAPTVRSVPQGHADDSAPAGAACPKLPPLAFADAPHAALDISPSAPRRPRRPDSAERAPRRESVTRTVPSAFDSKRSDLRMYLTSKSGCRSILAAVMQLYERLRLHHELGLLAAELRGFSGFLALHSESWSIISTSLFEALLSRLPLAHILPIG</sequence>
<organism evidence="2 3">
    <name type="scientific">Bondarzewia mesenterica</name>
    <dbReference type="NCBI Taxonomy" id="1095465"/>
    <lineage>
        <taxon>Eukaryota</taxon>
        <taxon>Fungi</taxon>
        <taxon>Dikarya</taxon>
        <taxon>Basidiomycota</taxon>
        <taxon>Agaricomycotina</taxon>
        <taxon>Agaricomycetes</taxon>
        <taxon>Russulales</taxon>
        <taxon>Bondarzewiaceae</taxon>
        <taxon>Bondarzewia</taxon>
    </lineage>
</organism>
<dbReference type="AlphaFoldDB" id="A0A4S4LKS4"/>
<dbReference type="EMBL" id="SGPL01000459">
    <property type="protein sequence ID" value="THH12475.1"/>
    <property type="molecule type" value="Genomic_DNA"/>
</dbReference>
<feature type="region of interest" description="Disordered" evidence="1">
    <location>
        <begin position="26"/>
        <end position="55"/>
    </location>
</feature>
<evidence type="ECO:0000313" key="3">
    <source>
        <dbReference type="Proteomes" id="UP000310158"/>
    </source>
</evidence>
<evidence type="ECO:0000313" key="2">
    <source>
        <dbReference type="EMBL" id="THH12475.1"/>
    </source>
</evidence>
<gene>
    <name evidence="2" type="ORF">EW146_g7664</name>
</gene>
<dbReference type="Proteomes" id="UP000310158">
    <property type="component" value="Unassembled WGS sequence"/>
</dbReference>
<evidence type="ECO:0000256" key="1">
    <source>
        <dbReference type="SAM" id="MobiDB-lite"/>
    </source>
</evidence>
<accession>A0A4S4LKS4</accession>
<feature type="compositionally biased region" description="Basic and acidic residues" evidence="1">
    <location>
        <begin position="86"/>
        <end position="99"/>
    </location>
</feature>